<dbReference type="RefSeq" id="WP_074714199.1">
    <property type="nucleotide sequence ID" value="NZ_FNWV01000001.1"/>
</dbReference>
<dbReference type="SUPFAM" id="SSF52218">
    <property type="entry name" value="Flavoproteins"/>
    <property type="match status" value="1"/>
</dbReference>
<evidence type="ECO:0000313" key="3">
    <source>
        <dbReference type="Proteomes" id="UP000183190"/>
    </source>
</evidence>
<proteinExistence type="predicted"/>
<feature type="domain" description="NADPH-dependent FMN reductase-like" evidence="1">
    <location>
        <begin position="1"/>
        <end position="140"/>
    </location>
</feature>
<dbReference type="GO" id="GO:0016491">
    <property type="term" value="F:oxidoreductase activity"/>
    <property type="evidence" value="ECO:0007669"/>
    <property type="project" value="InterPro"/>
</dbReference>
<organism evidence="2 3">
    <name type="scientific">Ruminococcus flavefaciens</name>
    <dbReference type="NCBI Taxonomy" id="1265"/>
    <lineage>
        <taxon>Bacteria</taxon>
        <taxon>Bacillati</taxon>
        <taxon>Bacillota</taxon>
        <taxon>Clostridia</taxon>
        <taxon>Eubacteriales</taxon>
        <taxon>Oscillospiraceae</taxon>
        <taxon>Ruminococcus</taxon>
    </lineage>
</organism>
<dbReference type="InterPro" id="IPR029039">
    <property type="entry name" value="Flavoprotein-like_sf"/>
</dbReference>
<dbReference type="InterPro" id="IPR050104">
    <property type="entry name" value="FMN-dep_NADH:Q_OxRdtase_AzoR1"/>
</dbReference>
<dbReference type="OrthoDB" id="3789967at2"/>
<dbReference type="EMBL" id="FNWV01000001">
    <property type="protein sequence ID" value="SEH39982.1"/>
    <property type="molecule type" value="Genomic_DNA"/>
</dbReference>
<dbReference type="Gene3D" id="3.40.50.360">
    <property type="match status" value="1"/>
</dbReference>
<dbReference type="InterPro" id="IPR005025">
    <property type="entry name" value="FMN_Rdtase-like_dom"/>
</dbReference>
<protein>
    <submittedName>
        <fullName evidence="2">Multimeric flavodoxin WrbA</fullName>
    </submittedName>
</protein>
<evidence type="ECO:0000313" key="2">
    <source>
        <dbReference type="EMBL" id="SEH39982.1"/>
    </source>
</evidence>
<evidence type="ECO:0000259" key="1">
    <source>
        <dbReference type="Pfam" id="PF03358"/>
    </source>
</evidence>
<gene>
    <name evidence="2" type="ORF">SAMN02910265_00375</name>
</gene>
<dbReference type="PANTHER" id="PTHR43741">
    <property type="entry name" value="FMN-DEPENDENT NADH-AZOREDUCTASE 1"/>
    <property type="match status" value="1"/>
</dbReference>
<dbReference type="Pfam" id="PF03358">
    <property type="entry name" value="FMN_red"/>
    <property type="match status" value="1"/>
</dbReference>
<accession>A0A1H6HWF4</accession>
<dbReference type="AlphaFoldDB" id="A0A1H6HWF4"/>
<name>A0A1H6HWF4_RUMFL</name>
<reference evidence="2 3" key="1">
    <citation type="submission" date="2016-10" db="EMBL/GenBank/DDBJ databases">
        <authorList>
            <person name="de Groot N.N."/>
        </authorList>
    </citation>
    <scope>NUCLEOTIDE SEQUENCE [LARGE SCALE GENOMIC DNA]</scope>
    <source>
        <strain evidence="2 3">YAD2003</strain>
    </source>
</reference>
<sequence>MRVLIISGTNHKGSTYSIGRIVAEKLTKAENISEVFLPRDFDEFCCGCTNCFSKSAEKCPHYAKLRPITELIDAADVLILTSPVYVYHCTGQMKALLDHYGWRWMSHRPDERMFSKQAVVVATAAGAGMKSTMKDMADSCFFWGIPKTYRLGKAVRAIDWNSVSPKMKDSINAKTDSIAKKILKRQGKVPVDIKTRAFFKIMSLLQRNGWNKADMDYWKEKGWTGSKRPWK</sequence>
<dbReference type="PANTHER" id="PTHR43741:SF4">
    <property type="entry name" value="FMN-DEPENDENT NADH:QUINONE OXIDOREDUCTASE"/>
    <property type="match status" value="1"/>
</dbReference>
<dbReference type="Proteomes" id="UP000183190">
    <property type="component" value="Unassembled WGS sequence"/>
</dbReference>